<dbReference type="WBParaSite" id="TCNE_0001726501-mRNA-1">
    <property type="protein sequence ID" value="TCNE_0001726501-mRNA-1"/>
    <property type="gene ID" value="TCNE_0001726501"/>
</dbReference>
<gene>
    <name evidence="2" type="ORF">TCNE_LOCUS17264</name>
</gene>
<evidence type="ECO:0000313" key="2">
    <source>
        <dbReference type="EMBL" id="VDM48585.1"/>
    </source>
</evidence>
<evidence type="ECO:0000313" key="3">
    <source>
        <dbReference type="Proteomes" id="UP000050794"/>
    </source>
</evidence>
<reference evidence="2 3" key="2">
    <citation type="submission" date="2018-11" db="EMBL/GenBank/DDBJ databases">
        <authorList>
            <consortium name="Pathogen Informatics"/>
        </authorList>
    </citation>
    <scope>NUCLEOTIDE SEQUENCE [LARGE SCALE GENOMIC DNA]</scope>
</reference>
<dbReference type="Proteomes" id="UP000050794">
    <property type="component" value="Unassembled WGS sequence"/>
</dbReference>
<dbReference type="AlphaFoldDB" id="A0A183V944"/>
<name>A0A183V944_TOXCA</name>
<organism evidence="3 4">
    <name type="scientific">Toxocara canis</name>
    <name type="common">Canine roundworm</name>
    <dbReference type="NCBI Taxonomy" id="6265"/>
    <lineage>
        <taxon>Eukaryota</taxon>
        <taxon>Metazoa</taxon>
        <taxon>Ecdysozoa</taxon>
        <taxon>Nematoda</taxon>
        <taxon>Chromadorea</taxon>
        <taxon>Rhabditida</taxon>
        <taxon>Spirurina</taxon>
        <taxon>Ascaridomorpha</taxon>
        <taxon>Ascaridoidea</taxon>
        <taxon>Toxocaridae</taxon>
        <taxon>Toxocara</taxon>
    </lineage>
</organism>
<proteinExistence type="predicted"/>
<evidence type="ECO:0000313" key="4">
    <source>
        <dbReference type="WBParaSite" id="TCNE_0001726501-mRNA-1"/>
    </source>
</evidence>
<sequence length="225" mass="24719">MIFIFLFMFPEELAQLDIATGEKAVCEVKKLAERLCDLEVVSNTVAGSFELSANAIVHMDVRTNEYKEIIFTSIGKVDKLCVMVNLYLETRGNIAKIEAVLDTPMGIENGLSGISSPKGNSERSTKSHETPMLSNKFREISKIQTRPRKIFSPAMKSLDTFTHLTKPYGSSATVTEQNSSLREGLLLAASNVSSSNDDQNDGDPSFAPDCTIVALGKTCFVQRVR</sequence>
<evidence type="ECO:0000256" key="1">
    <source>
        <dbReference type="SAM" id="MobiDB-lite"/>
    </source>
</evidence>
<keyword evidence="3" id="KW-1185">Reference proteome</keyword>
<dbReference type="EMBL" id="UYWY01024285">
    <property type="protein sequence ID" value="VDM48585.1"/>
    <property type="molecule type" value="Genomic_DNA"/>
</dbReference>
<feature type="compositionally biased region" description="Basic and acidic residues" evidence="1">
    <location>
        <begin position="120"/>
        <end position="129"/>
    </location>
</feature>
<reference evidence="4" key="1">
    <citation type="submission" date="2016-06" db="UniProtKB">
        <authorList>
            <consortium name="WormBaseParasite"/>
        </authorList>
    </citation>
    <scope>IDENTIFICATION</scope>
</reference>
<accession>A0A183V944</accession>
<feature type="region of interest" description="Disordered" evidence="1">
    <location>
        <begin position="111"/>
        <end position="131"/>
    </location>
</feature>
<protein>
    <submittedName>
        <fullName evidence="4">Proliferating cell nuclear antigen</fullName>
    </submittedName>
</protein>